<accession>A0A841RU12</accession>
<keyword evidence="2" id="KW-1185">Reference proteome</keyword>
<evidence type="ECO:0000313" key="2">
    <source>
        <dbReference type="Proteomes" id="UP000572212"/>
    </source>
</evidence>
<dbReference type="EMBL" id="JACHON010000020">
    <property type="protein sequence ID" value="MBB6513988.1"/>
    <property type="molecule type" value="Genomic_DNA"/>
</dbReference>
<dbReference type="RefSeq" id="WP_246384466.1">
    <property type="nucleotide sequence ID" value="NZ_BAAACU010000017.1"/>
</dbReference>
<organism evidence="1 2">
    <name type="scientific">Gracilibacillus halotolerans</name>
    <dbReference type="NCBI Taxonomy" id="74386"/>
    <lineage>
        <taxon>Bacteria</taxon>
        <taxon>Bacillati</taxon>
        <taxon>Bacillota</taxon>
        <taxon>Bacilli</taxon>
        <taxon>Bacillales</taxon>
        <taxon>Bacillaceae</taxon>
        <taxon>Gracilibacillus</taxon>
    </lineage>
</organism>
<dbReference type="Proteomes" id="UP000572212">
    <property type="component" value="Unassembled WGS sequence"/>
</dbReference>
<sequence length="75" mass="8413">MQTLQQLSERFFYLPPYQPTDRPILGAVVGDKHTLLIDAGNSSNHDHARLFKEQLAANSIKGDLLYLLIGIGIMF</sequence>
<reference evidence="1 2" key="1">
    <citation type="submission" date="2020-08" db="EMBL/GenBank/DDBJ databases">
        <title>Genomic Encyclopedia of Type Strains, Phase IV (KMG-IV): sequencing the most valuable type-strain genomes for metagenomic binning, comparative biology and taxonomic classification.</title>
        <authorList>
            <person name="Goeker M."/>
        </authorList>
    </citation>
    <scope>NUCLEOTIDE SEQUENCE [LARGE SCALE GENOMIC DNA]</scope>
    <source>
        <strain evidence="1 2">DSM 11805</strain>
    </source>
</reference>
<dbReference type="AlphaFoldDB" id="A0A841RU12"/>
<protein>
    <recommendedName>
        <fullName evidence="3">Metallo-beta-lactamase superfamily protein</fullName>
    </recommendedName>
</protein>
<evidence type="ECO:0000313" key="1">
    <source>
        <dbReference type="EMBL" id="MBB6513988.1"/>
    </source>
</evidence>
<gene>
    <name evidence="1" type="ORF">GGQ92_002809</name>
</gene>
<evidence type="ECO:0008006" key="3">
    <source>
        <dbReference type="Google" id="ProtNLM"/>
    </source>
</evidence>
<name>A0A841RU12_9BACI</name>
<proteinExistence type="predicted"/>
<comment type="caution">
    <text evidence="1">The sequence shown here is derived from an EMBL/GenBank/DDBJ whole genome shotgun (WGS) entry which is preliminary data.</text>
</comment>